<comment type="caution">
    <text evidence="6">The sequence shown here is derived from an EMBL/GenBank/DDBJ whole genome shotgun (WGS) entry which is preliminary data.</text>
</comment>
<dbReference type="InterPro" id="IPR029060">
    <property type="entry name" value="PIN-like_dom_sf"/>
</dbReference>
<dbReference type="RefSeq" id="WP_121433175.1">
    <property type="nucleotide sequence ID" value="NZ_RBWU01000001.1"/>
</dbReference>
<name>A0A495R0F4_9ACTN</name>
<feature type="domain" description="PIN" evidence="5">
    <location>
        <begin position="4"/>
        <end position="117"/>
    </location>
</feature>
<protein>
    <submittedName>
        <fullName evidence="6">PIN domain-containing protein</fullName>
    </submittedName>
</protein>
<gene>
    <name evidence="6" type="ORF">BZB76_1169</name>
</gene>
<organism evidence="6 7">
    <name type="scientific">Actinomadura pelletieri DSM 43383</name>
    <dbReference type="NCBI Taxonomy" id="1120940"/>
    <lineage>
        <taxon>Bacteria</taxon>
        <taxon>Bacillati</taxon>
        <taxon>Actinomycetota</taxon>
        <taxon>Actinomycetes</taxon>
        <taxon>Streptosporangiales</taxon>
        <taxon>Thermomonosporaceae</taxon>
        <taxon>Actinomadura</taxon>
    </lineage>
</organism>
<evidence type="ECO:0000256" key="3">
    <source>
        <dbReference type="ARBA" id="ARBA00022801"/>
    </source>
</evidence>
<dbReference type="GO" id="GO:0016787">
    <property type="term" value="F:hydrolase activity"/>
    <property type="evidence" value="ECO:0007669"/>
    <property type="project" value="UniProtKB-KW"/>
</dbReference>
<keyword evidence="1" id="KW-0540">Nuclease</keyword>
<keyword evidence="3" id="KW-0378">Hydrolase</keyword>
<evidence type="ECO:0000313" key="7">
    <source>
        <dbReference type="Proteomes" id="UP000274601"/>
    </source>
</evidence>
<evidence type="ECO:0000313" key="6">
    <source>
        <dbReference type="EMBL" id="RKS79694.1"/>
    </source>
</evidence>
<dbReference type="InterPro" id="IPR002716">
    <property type="entry name" value="PIN_dom"/>
</dbReference>
<evidence type="ECO:0000256" key="1">
    <source>
        <dbReference type="ARBA" id="ARBA00022722"/>
    </source>
</evidence>
<accession>A0A495R0F4</accession>
<proteinExistence type="predicted"/>
<evidence type="ECO:0000256" key="2">
    <source>
        <dbReference type="ARBA" id="ARBA00022723"/>
    </source>
</evidence>
<evidence type="ECO:0000259" key="5">
    <source>
        <dbReference type="Pfam" id="PF13470"/>
    </source>
</evidence>
<dbReference type="EMBL" id="RBWU01000001">
    <property type="protein sequence ID" value="RKS79694.1"/>
    <property type="molecule type" value="Genomic_DNA"/>
</dbReference>
<dbReference type="Proteomes" id="UP000274601">
    <property type="component" value="Unassembled WGS sequence"/>
</dbReference>
<keyword evidence="4" id="KW-0460">Magnesium</keyword>
<dbReference type="AlphaFoldDB" id="A0A495R0F4"/>
<reference evidence="6 7" key="1">
    <citation type="submission" date="2018-10" db="EMBL/GenBank/DDBJ databases">
        <title>Genomic Encyclopedia of Archaeal and Bacterial Type Strains, Phase II (KMG-II): from individual species to whole genera.</title>
        <authorList>
            <person name="Goeker M."/>
        </authorList>
    </citation>
    <scope>NUCLEOTIDE SEQUENCE [LARGE SCALE GENOMIC DNA]</scope>
    <source>
        <strain evidence="6 7">DSM 43383</strain>
    </source>
</reference>
<dbReference type="Pfam" id="PF13470">
    <property type="entry name" value="PIN_3"/>
    <property type="match status" value="1"/>
</dbReference>
<keyword evidence="2" id="KW-0479">Metal-binding</keyword>
<dbReference type="GO" id="GO:0046872">
    <property type="term" value="F:metal ion binding"/>
    <property type="evidence" value="ECO:0007669"/>
    <property type="project" value="UniProtKB-KW"/>
</dbReference>
<dbReference type="OrthoDB" id="113459at2"/>
<dbReference type="SUPFAM" id="SSF88723">
    <property type="entry name" value="PIN domain-like"/>
    <property type="match status" value="1"/>
</dbReference>
<sequence length="193" mass="21207">MFTALLDTCVLWPSLQRDFLLSLATEGLYRPVWSAAILAELEEHETRKLIKRGEQAPQARSRARLLIDRMSSAFDDAEAQGWEGLEGTYGLPDPDDEHIVAAAMVTGAGAIVTHNTKDFPPAKLPSGLATILPARFAANTVALYPLGALTAIDTIVERSGARGPKRTQDEIFTVLAERYRMTDAVEIMREARK</sequence>
<keyword evidence="7" id="KW-1185">Reference proteome</keyword>
<evidence type="ECO:0000256" key="4">
    <source>
        <dbReference type="ARBA" id="ARBA00022842"/>
    </source>
</evidence>
<dbReference type="GO" id="GO:0004518">
    <property type="term" value="F:nuclease activity"/>
    <property type="evidence" value="ECO:0007669"/>
    <property type="project" value="UniProtKB-KW"/>
</dbReference>